<name>A0ABW4NM72_9LACT</name>
<keyword evidence="2" id="KW-1185">Reference proteome</keyword>
<dbReference type="RefSeq" id="WP_058920256.1">
    <property type="nucleotide sequence ID" value="NZ_JBHSQC010000015.1"/>
</dbReference>
<dbReference type="Proteomes" id="UP001597285">
    <property type="component" value="Unassembled WGS sequence"/>
</dbReference>
<organism evidence="1 2">
    <name type="scientific">Carnobacterium antarcticum</name>
    <dbReference type="NCBI Taxonomy" id="2126436"/>
    <lineage>
        <taxon>Bacteria</taxon>
        <taxon>Bacillati</taxon>
        <taxon>Bacillota</taxon>
        <taxon>Bacilli</taxon>
        <taxon>Lactobacillales</taxon>
        <taxon>Carnobacteriaceae</taxon>
        <taxon>Carnobacterium</taxon>
    </lineage>
</organism>
<evidence type="ECO:0000313" key="2">
    <source>
        <dbReference type="Proteomes" id="UP001597285"/>
    </source>
</evidence>
<proteinExistence type="predicted"/>
<protein>
    <submittedName>
        <fullName evidence="1">Uncharacterized protein</fullName>
    </submittedName>
</protein>
<gene>
    <name evidence="1" type="ORF">ACFSBK_01980</name>
</gene>
<comment type="caution">
    <text evidence="1">The sequence shown here is derived from an EMBL/GenBank/DDBJ whole genome shotgun (WGS) entry which is preliminary data.</text>
</comment>
<dbReference type="EMBL" id="JBHUFF010000008">
    <property type="protein sequence ID" value="MFD1798627.1"/>
    <property type="molecule type" value="Genomic_DNA"/>
</dbReference>
<accession>A0ABW4NM72</accession>
<sequence length="60" mass="6881">MTESDVTSLLNESKKELDRLTTKRTEDLGNSINYIENELEIQRTQGKITAYEYVLNADAN</sequence>
<evidence type="ECO:0000313" key="1">
    <source>
        <dbReference type="EMBL" id="MFD1798627.1"/>
    </source>
</evidence>
<reference evidence="2" key="1">
    <citation type="journal article" date="2019" name="Int. J. Syst. Evol. Microbiol.">
        <title>The Global Catalogue of Microorganisms (GCM) 10K type strain sequencing project: providing services to taxonomists for standard genome sequencing and annotation.</title>
        <authorList>
            <consortium name="The Broad Institute Genomics Platform"/>
            <consortium name="The Broad Institute Genome Sequencing Center for Infectious Disease"/>
            <person name="Wu L."/>
            <person name="Ma J."/>
        </authorList>
    </citation>
    <scope>NUCLEOTIDE SEQUENCE [LARGE SCALE GENOMIC DNA]</scope>
    <source>
        <strain evidence="2">KCTC 42143</strain>
    </source>
</reference>